<evidence type="ECO:0000313" key="14">
    <source>
        <dbReference type="Proteomes" id="UP000184301"/>
    </source>
</evidence>
<dbReference type="NCBIfam" id="NF001484">
    <property type="entry name" value="PRK00331.1"/>
    <property type="match status" value="1"/>
</dbReference>
<feature type="initiator methionine" description="Removed" evidence="10">
    <location>
        <position position="1"/>
    </location>
</feature>
<sequence>MCGIVGYIGKENAVPILLEGLKKLEYRGYDSAGIAVMTDGVITVRKKKGRIQQLQDLIDQEAGADNAGEHCGIGHTRWATHGEPSDVNAHPHTNQSGTIAVVHNGIIENYMQLRERMGRRGFTCVSETDSEVIAHMLEYYGTGNPIETIRKVTDRLEGSYALAVLFKEYPNRIYCVRKDSPMVIGQAPDGFYIASDAPAILTHTRDVYYPEHGEIAEISESGILFFDEDAQIVEKETIHLELKEDAADKGNYEHFMMKEIQEQPQAIGMLLGHYLQEEGKEDMQKLRELLSTCSRLHIVACGSAYHAGMTGKYLIENLAGVAVEVELASEFRYRRPVLNEGEVVLVISQSGETADTVAALREAKVRGCRTMAIVNAQGSTIARESDLVLYTYAGPEISVATTKGYSTQLVVLDLIAVELASLKERITDAEKNKLHGELMQIPAKIRQILEHKEKLQRAANECAGKKQVFFIGRSLDYTLALEAALKLKEISYIHAEAYAAGELKHGTIALIEQDSLVVAIETQQELYDKIHSNIVEVQSRGAKIFAVGFEAAKKEKETLELEYRIPEIQPFFAPSLAIIPFQLFAYYISVAKGIDVDKPRNLAKSVTVE</sequence>
<dbReference type="Pfam" id="PF01380">
    <property type="entry name" value="SIS"/>
    <property type="match status" value="2"/>
</dbReference>
<accession>A0A1M6QAK3</accession>
<keyword evidence="5 10" id="KW-0963">Cytoplasm</keyword>
<evidence type="ECO:0000256" key="4">
    <source>
        <dbReference type="ARBA" id="ARBA00016090"/>
    </source>
</evidence>
<keyword evidence="8" id="KW-0677">Repeat</keyword>
<dbReference type="PROSITE" id="PS51464">
    <property type="entry name" value="SIS"/>
    <property type="match status" value="2"/>
</dbReference>
<dbReference type="HAMAP" id="MF_00164">
    <property type="entry name" value="GlmS"/>
    <property type="match status" value="1"/>
</dbReference>
<dbReference type="SUPFAM" id="SSF53697">
    <property type="entry name" value="SIS domain"/>
    <property type="match status" value="1"/>
</dbReference>
<evidence type="ECO:0000256" key="9">
    <source>
        <dbReference type="ARBA" id="ARBA00022962"/>
    </source>
</evidence>
<dbReference type="NCBIfam" id="TIGR01135">
    <property type="entry name" value="glmS"/>
    <property type="match status" value="1"/>
</dbReference>
<dbReference type="PANTHER" id="PTHR10937:SF0">
    <property type="entry name" value="GLUTAMINE--FRUCTOSE-6-PHOSPHATE TRANSAMINASE (ISOMERIZING)"/>
    <property type="match status" value="1"/>
</dbReference>
<dbReference type="GO" id="GO:0005829">
    <property type="term" value="C:cytosol"/>
    <property type="evidence" value="ECO:0007669"/>
    <property type="project" value="TreeGrafter"/>
</dbReference>
<keyword evidence="6 10" id="KW-0032">Aminotransferase</keyword>
<dbReference type="Gene3D" id="3.60.20.10">
    <property type="entry name" value="Glutamine Phosphoribosylpyrophosphate, subunit 1, domain 1"/>
    <property type="match status" value="1"/>
</dbReference>
<evidence type="ECO:0000256" key="3">
    <source>
        <dbReference type="ARBA" id="ARBA00012916"/>
    </source>
</evidence>
<comment type="subcellular location">
    <subcellularLocation>
        <location evidence="2 10">Cytoplasm</location>
    </subcellularLocation>
</comment>
<dbReference type="InterPro" id="IPR046348">
    <property type="entry name" value="SIS_dom_sf"/>
</dbReference>
<dbReference type="GO" id="GO:0006002">
    <property type="term" value="P:fructose 6-phosphate metabolic process"/>
    <property type="evidence" value="ECO:0007669"/>
    <property type="project" value="TreeGrafter"/>
</dbReference>
<feature type="domain" description="SIS" evidence="12">
    <location>
        <begin position="286"/>
        <end position="425"/>
    </location>
</feature>
<dbReference type="CDD" id="cd00714">
    <property type="entry name" value="GFAT"/>
    <property type="match status" value="1"/>
</dbReference>
<name>A0A1M6QAK3_9FIRM</name>
<dbReference type="Gene3D" id="3.40.50.10490">
    <property type="entry name" value="Glucose-6-phosphate isomerase like protein, domain 1"/>
    <property type="match status" value="2"/>
</dbReference>
<dbReference type="Proteomes" id="UP000184301">
    <property type="component" value="Unassembled WGS sequence"/>
</dbReference>
<protein>
    <recommendedName>
        <fullName evidence="4 10">Glutamine--fructose-6-phosphate aminotransferase [isomerizing]</fullName>
        <ecNumber evidence="3 10">2.6.1.16</ecNumber>
    </recommendedName>
    <alternativeName>
        <fullName evidence="10">D-fructose-6-phosphate amidotransferase</fullName>
    </alternativeName>
    <alternativeName>
        <fullName evidence="10">GFAT</fullName>
    </alternativeName>
    <alternativeName>
        <fullName evidence="10">Glucosamine-6-phosphate synthase</fullName>
    </alternativeName>
    <alternativeName>
        <fullName evidence="10">Hexosephosphate aminotransferase</fullName>
    </alternativeName>
    <alternativeName>
        <fullName evidence="10">L-glutamine--D-fructose-6-phosphate amidotransferase</fullName>
    </alternativeName>
</protein>
<dbReference type="Pfam" id="PF13522">
    <property type="entry name" value="GATase_6"/>
    <property type="match status" value="1"/>
</dbReference>
<feature type="active site" description="Nucleophile; for GATase activity" evidence="10">
    <location>
        <position position="2"/>
    </location>
</feature>
<dbReference type="InterPro" id="IPR035490">
    <property type="entry name" value="GlmS/FrlB_SIS"/>
</dbReference>
<comment type="function">
    <text evidence="10">Catalyzes the first step in hexosamine metabolism, converting fructose-6P into glucosamine-6P using glutamine as a nitrogen source.</text>
</comment>
<dbReference type="GO" id="GO:0005975">
    <property type="term" value="P:carbohydrate metabolic process"/>
    <property type="evidence" value="ECO:0007669"/>
    <property type="project" value="UniProtKB-UniRule"/>
</dbReference>
<dbReference type="FunFam" id="3.60.20.10:FF:000006">
    <property type="entry name" value="Glutamine--fructose-6-phosphate aminotransferase [isomerizing]"/>
    <property type="match status" value="1"/>
</dbReference>
<dbReference type="GO" id="GO:0097367">
    <property type="term" value="F:carbohydrate derivative binding"/>
    <property type="evidence" value="ECO:0007669"/>
    <property type="project" value="InterPro"/>
</dbReference>
<evidence type="ECO:0000256" key="8">
    <source>
        <dbReference type="ARBA" id="ARBA00022737"/>
    </source>
</evidence>
<dbReference type="PROSITE" id="PS51278">
    <property type="entry name" value="GATASE_TYPE_2"/>
    <property type="match status" value="1"/>
</dbReference>
<comment type="catalytic activity">
    <reaction evidence="1 10">
        <text>D-fructose 6-phosphate + L-glutamine = D-glucosamine 6-phosphate + L-glutamate</text>
        <dbReference type="Rhea" id="RHEA:13237"/>
        <dbReference type="ChEBI" id="CHEBI:29985"/>
        <dbReference type="ChEBI" id="CHEBI:58359"/>
        <dbReference type="ChEBI" id="CHEBI:58725"/>
        <dbReference type="ChEBI" id="CHEBI:61527"/>
        <dbReference type="EC" id="2.6.1.16"/>
    </reaction>
</comment>
<evidence type="ECO:0000256" key="5">
    <source>
        <dbReference type="ARBA" id="ARBA00022490"/>
    </source>
</evidence>
<feature type="domain" description="Glutamine amidotransferase type-2" evidence="11">
    <location>
        <begin position="2"/>
        <end position="221"/>
    </location>
</feature>
<evidence type="ECO:0000259" key="12">
    <source>
        <dbReference type="PROSITE" id="PS51464"/>
    </source>
</evidence>
<dbReference type="GO" id="GO:0004360">
    <property type="term" value="F:glutamine-fructose-6-phosphate transaminase (isomerizing) activity"/>
    <property type="evidence" value="ECO:0007669"/>
    <property type="project" value="UniProtKB-UniRule"/>
</dbReference>
<dbReference type="PANTHER" id="PTHR10937">
    <property type="entry name" value="GLUCOSAMINE--FRUCTOSE-6-PHOSPHATE AMINOTRANSFERASE, ISOMERIZING"/>
    <property type="match status" value="1"/>
</dbReference>
<evidence type="ECO:0000313" key="13">
    <source>
        <dbReference type="EMBL" id="SHK17123.1"/>
    </source>
</evidence>
<dbReference type="InterPro" id="IPR005855">
    <property type="entry name" value="GFAT"/>
</dbReference>
<dbReference type="GO" id="GO:0006047">
    <property type="term" value="P:UDP-N-acetylglucosamine metabolic process"/>
    <property type="evidence" value="ECO:0007669"/>
    <property type="project" value="TreeGrafter"/>
</dbReference>
<dbReference type="CDD" id="cd05009">
    <property type="entry name" value="SIS_GlmS_GlmD_2"/>
    <property type="match status" value="1"/>
</dbReference>
<dbReference type="STRING" id="1121950.SAMN02745243_02359"/>
<organism evidence="13 14">
    <name type="scientific">Hespellia stercorisuis DSM 15480</name>
    <dbReference type="NCBI Taxonomy" id="1121950"/>
    <lineage>
        <taxon>Bacteria</taxon>
        <taxon>Bacillati</taxon>
        <taxon>Bacillota</taxon>
        <taxon>Clostridia</taxon>
        <taxon>Lachnospirales</taxon>
        <taxon>Lachnospiraceae</taxon>
        <taxon>Hespellia</taxon>
    </lineage>
</organism>
<evidence type="ECO:0000256" key="2">
    <source>
        <dbReference type="ARBA" id="ARBA00004496"/>
    </source>
</evidence>
<dbReference type="EMBL" id="FQZY01000033">
    <property type="protein sequence ID" value="SHK17123.1"/>
    <property type="molecule type" value="Genomic_DNA"/>
</dbReference>
<gene>
    <name evidence="10" type="primary">glmS</name>
    <name evidence="13" type="ORF">SAMN02745243_02359</name>
</gene>
<evidence type="ECO:0000256" key="7">
    <source>
        <dbReference type="ARBA" id="ARBA00022679"/>
    </source>
</evidence>
<feature type="active site" description="For Fru-6P isomerization activity" evidence="10">
    <location>
        <position position="604"/>
    </location>
</feature>
<evidence type="ECO:0000259" key="11">
    <source>
        <dbReference type="PROSITE" id="PS51278"/>
    </source>
</evidence>
<evidence type="ECO:0000256" key="1">
    <source>
        <dbReference type="ARBA" id="ARBA00001031"/>
    </source>
</evidence>
<dbReference type="GO" id="GO:0006487">
    <property type="term" value="P:protein N-linked glycosylation"/>
    <property type="evidence" value="ECO:0007669"/>
    <property type="project" value="TreeGrafter"/>
</dbReference>
<evidence type="ECO:0000256" key="10">
    <source>
        <dbReference type="HAMAP-Rule" id="MF_00164"/>
    </source>
</evidence>
<dbReference type="RefSeq" id="WP_073110663.1">
    <property type="nucleotide sequence ID" value="NZ_FQZY01000033.1"/>
</dbReference>
<dbReference type="InterPro" id="IPR047084">
    <property type="entry name" value="GFAT_N"/>
</dbReference>
<dbReference type="InterPro" id="IPR035466">
    <property type="entry name" value="GlmS/AgaS_SIS"/>
</dbReference>
<proteinExistence type="inferred from homology"/>
<comment type="subunit">
    <text evidence="10">Homodimer.</text>
</comment>
<dbReference type="InterPro" id="IPR029055">
    <property type="entry name" value="Ntn_hydrolases_N"/>
</dbReference>
<dbReference type="SUPFAM" id="SSF56235">
    <property type="entry name" value="N-terminal nucleophile aminohydrolases (Ntn hydrolases)"/>
    <property type="match status" value="1"/>
</dbReference>
<evidence type="ECO:0000256" key="6">
    <source>
        <dbReference type="ARBA" id="ARBA00022576"/>
    </source>
</evidence>
<keyword evidence="7 10" id="KW-0808">Transferase</keyword>
<dbReference type="EC" id="2.6.1.16" evidence="3 10"/>
<dbReference type="InterPro" id="IPR001347">
    <property type="entry name" value="SIS_dom"/>
</dbReference>
<dbReference type="InterPro" id="IPR017932">
    <property type="entry name" value="GATase_2_dom"/>
</dbReference>
<dbReference type="AlphaFoldDB" id="A0A1M6QAK3"/>
<dbReference type="CDD" id="cd05008">
    <property type="entry name" value="SIS_GlmS_GlmD_1"/>
    <property type="match status" value="1"/>
</dbReference>
<dbReference type="FunFam" id="3.40.50.10490:FF:000001">
    <property type="entry name" value="Glutamine--fructose-6-phosphate aminotransferase [isomerizing]"/>
    <property type="match status" value="1"/>
</dbReference>
<keyword evidence="14" id="KW-1185">Reference proteome</keyword>
<keyword evidence="9" id="KW-0315">Glutamine amidotransferase</keyword>
<reference evidence="13 14" key="1">
    <citation type="submission" date="2016-11" db="EMBL/GenBank/DDBJ databases">
        <authorList>
            <person name="Jaros S."/>
            <person name="Januszkiewicz K."/>
            <person name="Wedrychowicz H."/>
        </authorList>
    </citation>
    <scope>NUCLEOTIDE SEQUENCE [LARGE SCALE GENOMIC DNA]</scope>
    <source>
        <strain evidence="13 14">DSM 15480</strain>
    </source>
</reference>
<dbReference type="OrthoDB" id="106547at2"/>
<feature type="domain" description="SIS" evidence="12">
    <location>
        <begin position="458"/>
        <end position="599"/>
    </location>
</feature>